<dbReference type="InterPro" id="IPR006437">
    <property type="entry name" value="Phage_terminase_lsu"/>
</dbReference>
<dbReference type="InterPro" id="IPR027417">
    <property type="entry name" value="P-loop_NTPase"/>
</dbReference>
<dbReference type="Proteomes" id="UP000670527">
    <property type="component" value="Unassembled WGS sequence"/>
</dbReference>
<reference evidence="2 3" key="1">
    <citation type="submission" date="2021-03" db="EMBL/GenBank/DDBJ databases">
        <authorList>
            <person name="Kim M.K."/>
        </authorList>
    </citation>
    <scope>NUCLEOTIDE SEQUENCE [LARGE SCALE GENOMIC DNA]</scope>
    <source>
        <strain evidence="2 3">BT507</strain>
    </source>
</reference>
<dbReference type="NCBIfam" id="TIGR01547">
    <property type="entry name" value="phage_term_2"/>
    <property type="match status" value="1"/>
</dbReference>
<sequence length="451" mass="52076">MSVVEACAPPRYLNDAYLPLLENQSRYLVLRGGGGSGKSVFAAQKLAMRLTGETNHRLLVVRKVKDTLRQSVYEQLLDVLRSWEMMDDITYTTSPLSIKCATTNSEILFAGVDDPEKLKSITRITSIWIEEATELELEDFTQLDIRLRGKANYYKQFIITFNPVDEGHWLKKRFFDTPDPRATTLLTTFQDNYFLPEEDQQTLFSLAAVNPNYHRIYVLNEWGRLETGNEFYTNFQRSKFVRPTPYLPGLPIFQSWDANAHPYCAMLCAQLEHLPQGRLRVRVFREYTIPAPNSGVRPTARMFLRDWQAHWSSSDVFYTGDASMQNRKPGEGNQTLKKDIESELLPCSNGGSDRWLKQNPNVLRRRDWVNALFGGYYPDLELWLDEECLETITDLELTQLGLDGKLKERKLDKQKGLSYEVRGHCSDSFDYLLATLFPTYLQAFLRRGLPA</sequence>
<dbReference type="InterPro" id="IPR035412">
    <property type="entry name" value="Terminase_L_N"/>
</dbReference>
<dbReference type="PANTHER" id="PTHR39184">
    <property type="match status" value="1"/>
</dbReference>
<dbReference type="PANTHER" id="PTHR39184:SF1">
    <property type="entry name" value="PBSX PHAGE TERMINASE LARGE SUBUNIT"/>
    <property type="match status" value="1"/>
</dbReference>
<feature type="domain" description="Phage terminase large subunit N-terminal" evidence="1">
    <location>
        <begin position="26"/>
        <end position="219"/>
    </location>
</feature>
<name>A0ABS3THR7_9BACT</name>
<evidence type="ECO:0000259" key="1">
    <source>
        <dbReference type="Pfam" id="PF04466"/>
    </source>
</evidence>
<dbReference type="RefSeq" id="WP_208309358.1">
    <property type="nucleotide sequence ID" value="NZ_JAGETX010000027.1"/>
</dbReference>
<dbReference type="InterPro" id="IPR052380">
    <property type="entry name" value="Viral_DNA_packaging_terminase"/>
</dbReference>
<comment type="caution">
    <text evidence="2">The sequence shown here is derived from an EMBL/GenBank/DDBJ whole genome shotgun (WGS) entry which is preliminary data.</text>
</comment>
<organism evidence="2 3">
    <name type="scientific">Hymenobacter defluvii</name>
    <dbReference type="NCBI Taxonomy" id="2054411"/>
    <lineage>
        <taxon>Bacteria</taxon>
        <taxon>Pseudomonadati</taxon>
        <taxon>Bacteroidota</taxon>
        <taxon>Cytophagia</taxon>
        <taxon>Cytophagales</taxon>
        <taxon>Hymenobacteraceae</taxon>
        <taxon>Hymenobacter</taxon>
    </lineage>
</organism>
<evidence type="ECO:0000313" key="2">
    <source>
        <dbReference type="EMBL" id="MBO3273215.1"/>
    </source>
</evidence>
<keyword evidence="3" id="KW-1185">Reference proteome</keyword>
<evidence type="ECO:0000313" key="3">
    <source>
        <dbReference type="Proteomes" id="UP000670527"/>
    </source>
</evidence>
<accession>A0ABS3THR7</accession>
<dbReference type="EMBL" id="JAGETX010000027">
    <property type="protein sequence ID" value="MBO3273215.1"/>
    <property type="molecule type" value="Genomic_DNA"/>
</dbReference>
<gene>
    <name evidence="2" type="ORF">J4D97_21375</name>
</gene>
<dbReference type="Pfam" id="PF04466">
    <property type="entry name" value="Terminase_3"/>
    <property type="match status" value="1"/>
</dbReference>
<dbReference type="Gene3D" id="3.40.50.300">
    <property type="entry name" value="P-loop containing nucleotide triphosphate hydrolases"/>
    <property type="match status" value="1"/>
</dbReference>
<protein>
    <submittedName>
        <fullName evidence="2">PBSX family phage terminase large subunit</fullName>
    </submittedName>
</protein>
<proteinExistence type="predicted"/>